<evidence type="ECO:0000313" key="1">
    <source>
        <dbReference type="EMBL" id="SPJ78716.1"/>
    </source>
</evidence>
<evidence type="ECO:0000313" key="2">
    <source>
        <dbReference type="Proteomes" id="UP001187734"/>
    </source>
</evidence>
<protein>
    <submittedName>
        <fullName evidence="1">Uncharacterized protein</fullName>
    </submittedName>
</protein>
<keyword evidence="2" id="KW-1185">Reference proteome</keyword>
<dbReference type="Proteomes" id="UP001187734">
    <property type="component" value="Unassembled WGS sequence"/>
</dbReference>
<accession>A0AAE8MAB5</accession>
<reference evidence="1" key="1">
    <citation type="submission" date="2018-03" db="EMBL/GenBank/DDBJ databases">
        <authorList>
            <person name="Guldener U."/>
        </authorList>
    </citation>
    <scope>NUCLEOTIDE SEQUENCE</scope>
</reference>
<dbReference type="EMBL" id="ONZP01000237">
    <property type="protein sequence ID" value="SPJ78716.1"/>
    <property type="molecule type" value="Genomic_DNA"/>
</dbReference>
<dbReference type="AlphaFoldDB" id="A0AAE8MAB5"/>
<name>A0AAE8MAB5_9HYPO</name>
<sequence>MPERKRKSDDLSPAEKAIAPKRTVATLLNPFPALGPETDEPWFTQIHETVQGHARSENAGDMSKKILSLDSTRHYVKPVSQNNVSPPNFTARGIQTATEQQSALPDFRKAAKLLHKLDSLSIATSKLHTTIVDIEKVTQDIDAMMKVETTSFPLVVTQLRETCQDLIKGYEERLAVMIRWSGETVDG</sequence>
<proteinExistence type="predicted"/>
<comment type="caution">
    <text evidence="1">The sequence shown here is derived from an EMBL/GenBank/DDBJ whole genome shotgun (WGS) entry which is preliminary data.</text>
</comment>
<organism evidence="1 2">
    <name type="scientific">Fusarium torulosum</name>
    <dbReference type="NCBI Taxonomy" id="33205"/>
    <lineage>
        <taxon>Eukaryota</taxon>
        <taxon>Fungi</taxon>
        <taxon>Dikarya</taxon>
        <taxon>Ascomycota</taxon>
        <taxon>Pezizomycotina</taxon>
        <taxon>Sordariomycetes</taxon>
        <taxon>Hypocreomycetidae</taxon>
        <taxon>Hypocreales</taxon>
        <taxon>Nectriaceae</taxon>
        <taxon>Fusarium</taxon>
    </lineage>
</organism>
<gene>
    <name evidence="1" type="ORF">FTOL_07107</name>
</gene>